<dbReference type="InterPro" id="IPR004821">
    <property type="entry name" value="Cyt_trans-like"/>
</dbReference>
<evidence type="ECO:0000256" key="6">
    <source>
        <dbReference type="ARBA" id="ARBA00023209"/>
    </source>
</evidence>
<dbReference type="Pfam" id="PF01467">
    <property type="entry name" value="CTP_transf_like"/>
    <property type="match status" value="1"/>
</dbReference>
<dbReference type="AlphaFoldDB" id="A0A8H7P1R4"/>
<dbReference type="PANTHER" id="PTHR10739:SF13">
    <property type="entry name" value="CHOLINE-PHOSPHATE CYTIDYLYLTRANSFERASE"/>
    <property type="match status" value="1"/>
</dbReference>
<dbReference type="GO" id="GO:0031210">
    <property type="term" value="F:phosphatidylcholine binding"/>
    <property type="evidence" value="ECO:0007669"/>
    <property type="project" value="TreeGrafter"/>
</dbReference>
<evidence type="ECO:0000313" key="11">
    <source>
        <dbReference type="EMBL" id="KAF9813288.1"/>
    </source>
</evidence>
<proteinExistence type="inferred from homology"/>
<dbReference type="Gene3D" id="3.40.50.620">
    <property type="entry name" value="HUPs"/>
    <property type="match status" value="1"/>
</dbReference>
<evidence type="ECO:0000256" key="1">
    <source>
        <dbReference type="ARBA" id="ARBA00010101"/>
    </source>
</evidence>
<keyword evidence="5" id="KW-0443">Lipid metabolism</keyword>
<dbReference type="InterPro" id="IPR014729">
    <property type="entry name" value="Rossmann-like_a/b/a_fold"/>
</dbReference>
<reference evidence="11" key="1">
    <citation type="submission" date="2020-11" db="EMBL/GenBank/DDBJ databases">
        <authorList>
            <person name="Koelle M."/>
            <person name="Horta M.A.C."/>
            <person name="Nowrousian M."/>
            <person name="Ohm R.A."/>
            <person name="Benz P."/>
            <person name="Pilgard A."/>
        </authorList>
    </citation>
    <scope>NUCLEOTIDE SEQUENCE</scope>
    <source>
        <strain evidence="11">FPRL280</strain>
    </source>
</reference>
<keyword evidence="2" id="KW-0444">Lipid biosynthesis</keyword>
<feature type="domain" description="Cytidyltransferase-like" evidence="10">
    <location>
        <begin position="280"/>
        <end position="380"/>
    </location>
</feature>
<dbReference type="EC" id="2.7.7.15" evidence="8"/>
<keyword evidence="6" id="KW-0594">Phospholipid biosynthesis</keyword>
<organism evidence="11 12">
    <name type="scientific">Rhodonia placenta</name>
    <dbReference type="NCBI Taxonomy" id="104341"/>
    <lineage>
        <taxon>Eukaryota</taxon>
        <taxon>Fungi</taxon>
        <taxon>Dikarya</taxon>
        <taxon>Basidiomycota</taxon>
        <taxon>Agaricomycotina</taxon>
        <taxon>Agaricomycetes</taxon>
        <taxon>Polyporales</taxon>
        <taxon>Adustoporiaceae</taxon>
        <taxon>Rhodonia</taxon>
    </lineage>
</organism>
<feature type="compositionally biased region" description="Pro residues" evidence="9">
    <location>
        <begin position="155"/>
        <end position="171"/>
    </location>
</feature>
<feature type="region of interest" description="Disordered" evidence="9">
    <location>
        <begin position="1"/>
        <end position="179"/>
    </location>
</feature>
<keyword evidence="3" id="KW-0808">Transferase</keyword>
<feature type="compositionally biased region" description="Basic residues" evidence="9">
    <location>
        <begin position="8"/>
        <end position="29"/>
    </location>
</feature>
<comment type="caution">
    <text evidence="11">The sequence shown here is derived from an EMBL/GenBank/DDBJ whole genome shotgun (WGS) entry which is preliminary data.</text>
</comment>
<keyword evidence="4" id="KW-0548">Nucleotidyltransferase</keyword>
<evidence type="ECO:0000313" key="12">
    <source>
        <dbReference type="Proteomes" id="UP000639403"/>
    </source>
</evidence>
<evidence type="ECO:0000256" key="3">
    <source>
        <dbReference type="ARBA" id="ARBA00022679"/>
    </source>
</evidence>
<feature type="compositionally biased region" description="Low complexity" evidence="9">
    <location>
        <begin position="53"/>
        <end position="81"/>
    </location>
</feature>
<evidence type="ECO:0000256" key="8">
    <source>
        <dbReference type="ARBA" id="ARBA00026101"/>
    </source>
</evidence>
<evidence type="ECO:0000259" key="10">
    <source>
        <dbReference type="Pfam" id="PF01467"/>
    </source>
</evidence>
<feature type="region of interest" description="Disordered" evidence="9">
    <location>
        <begin position="407"/>
        <end position="429"/>
    </location>
</feature>
<protein>
    <recommendedName>
        <fullName evidence="8">choline-phosphate cytidylyltransferase</fullName>
        <ecNumber evidence="8">2.7.7.15</ecNumber>
    </recommendedName>
</protein>
<evidence type="ECO:0000256" key="4">
    <source>
        <dbReference type="ARBA" id="ARBA00022695"/>
    </source>
</evidence>
<dbReference type="EMBL" id="JADOXO010000108">
    <property type="protein sequence ID" value="KAF9813288.1"/>
    <property type="molecule type" value="Genomic_DNA"/>
</dbReference>
<dbReference type="SUPFAM" id="SSF52374">
    <property type="entry name" value="Nucleotidylyl transferase"/>
    <property type="match status" value="1"/>
</dbReference>
<gene>
    <name evidence="11" type="ORF">IEO21_05672</name>
</gene>
<dbReference type="CDD" id="cd02174">
    <property type="entry name" value="CCT"/>
    <property type="match status" value="1"/>
</dbReference>
<dbReference type="Proteomes" id="UP000639403">
    <property type="component" value="Unassembled WGS sequence"/>
</dbReference>
<sequence>MDAVAARRPLHGKRSFNSRHTMLHAHAHPRTPLDSPAAYDASEEDNDPLTDDAASASSVPAPAARLLAANANASSRQASARRPPPGRTALAVALMSDDDAGTDSPTYDGDIESSTTAAAPGPRVPIASTYSSNYDSSASTRAASPASTLTSPASPAAPLPPAGSDPAPSDPHPATELSEPLPAPIAAAAFDPAKLTPADIQAYVRAAIAAEGQDARQRKYKVNPPPAGRPARIYADGVYDLFHFGHALQLRQAKLSFPPLAFASSASNEDTPACAASGVHLLVGVNSDQQCAEHKNRPVMNHAERCEAVRHCRWVDEVVPDAPWVIDEAFLQKHQIDYVAHDEDPYVSGGLDDVYGYCKSQGKFIPTRRTPGVSTSELLERIVSQYRLRAFDKKLARMGHAELMAEGSDYDDSAPGSVRVSRAGSPGPR</sequence>
<dbReference type="PANTHER" id="PTHR10739">
    <property type="entry name" value="CYTIDYLYLTRANSFERASE"/>
    <property type="match status" value="1"/>
</dbReference>
<dbReference type="InterPro" id="IPR045049">
    <property type="entry name" value="Pcy1-like"/>
</dbReference>
<keyword evidence="7" id="KW-1208">Phospholipid metabolism</keyword>
<feature type="compositionally biased region" description="Low complexity" evidence="9">
    <location>
        <begin position="127"/>
        <end position="154"/>
    </location>
</feature>
<name>A0A8H7P1R4_9APHY</name>
<dbReference type="GO" id="GO:0004105">
    <property type="term" value="F:choline-phosphate cytidylyltransferase activity"/>
    <property type="evidence" value="ECO:0007669"/>
    <property type="project" value="UniProtKB-EC"/>
</dbReference>
<evidence type="ECO:0000256" key="5">
    <source>
        <dbReference type="ARBA" id="ARBA00023098"/>
    </source>
</evidence>
<feature type="compositionally biased region" description="Acidic residues" evidence="9">
    <location>
        <begin position="41"/>
        <end position="50"/>
    </location>
</feature>
<dbReference type="InterPro" id="IPR041723">
    <property type="entry name" value="CCT"/>
</dbReference>
<accession>A0A8H7P1R4</accession>
<comment type="similarity">
    <text evidence="1">Belongs to the cytidylyltransferase family.</text>
</comment>
<dbReference type="GO" id="GO:0005635">
    <property type="term" value="C:nuclear envelope"/>
    <property type="evidence" value="ECO:0007669"/>
    <property type="project" value="TreeGrafter"/>
</dbReference>
<evidence type="ECO:0000256" key="7">
    <source>
        <dbReference type="ARBA" id="ARBA00023264"/>
    </source>
</evidence>
<reference evidence="11" key="2">
    <citation type="journal article" name="Front. Microbiol.">
        <title>Degradative Capacity of Two Strains of Rhodonia placenta: From Phenotype to Genotype.</title>
        <authorList>
            <person name="Kolle M."/>
            <person name="Horta M.A.C."/>
            <person name="Nowrousian M."/>
            <person name="Ohm R.A."/>
            <person name="Benz J.P."/>
            <person name="Pilgard A."/>
        </authorList>
    </citation>
    <scope>NUCLEOTIDE SEQUENCE</scope>
    <source>
        <strain evidence="11">FPRL280</strain>
    </source>
</reference>
<evidence type="ECO:0000256" key="2">
    <source>
        <dbReference type="ARBA" id="ARBA00022516"/>
    </source>
</evidence>
<evidence type="ECO:0000256" key="9">
    <source>
        <dbReference type="SAM" id="MobiDB-lite"/>
    </source>
</evidence>